<comment type="caution">
    <text evidence="2">The sequence shown here is derived from an EMBL/GenBank/DDBJ whole genome shotgun (WGS) entry which is preliminary data.</text>
</comment>
<feature type="compositionally biased region" description="Basic and acidic residues" evidence="1">
    <location>
        <begin position="1"/>
        <end position="26"/>
    </location>
</feature>
<reference evidence="2 3" key="1">
    <citation type="journal article" date="2018" name="Evol. Lett.">
        <title>Horizontal gene cluster transfer increased hallucinogenic mushroom diversity.</title>
        <authorList>
            <person name="Reynolds H.T."/>
            <person name="Vijayakumar V."/>
            <person name="Gluck-Thaler E."/>
            <person name="Korotkin H.B."/>
            <person name="Matheny P.B."/>
            <person name="Slot J.C."/>
        </authorList>
    </citation>
    <scope>NUCLEOTIDE SEQUENCE [LARGE SCALE GENOMIC DNA]</scope>
    <source>
        <strain evidence="2 3">2631</strain>
    </source>
</reference>
<name>A0A409W9P6_PSICY</name>
<proteinExistence type="predicted"/>
<evidence type="ECO:0000313" key="3">
    <source>
        <dbReference type="Proteomes" id="UP000283269"/>
    </source>
</evidence>
<sequence>MHDILEDHHGDDHEGVGQNRHKDPRILSRPAHTTCKTGKDEDVVADLVVTGGAVDGKGSIVV</sequence>
<dbReference type="AlphaFoldDB" id="A0A409W9P6"/>
<accession>A0A409W9P6</accession>
<dbReference type="Proteomes" id="UP000283269">
    <property type="component" value="Unassembled WGS sequence"/>
</dbReference>
<evidence type="ECO:0000313" key="2">
    <source>
        <dbReference type="EMBL" id="PPQ75233.1"/>
    </source>
</evidence>
<evidence type="ECO:0000256" key="1">
    <source>
        <dbReference type="SAM" id="MobiDB-lite"/>
    </source>
</evidence>
<keyword evidence="3" id="KW-1185">Reference proteome</keyword>
<protein>
    <submittedName>
        <fullName evidence="2">Uncharacterized protein</fullName>
    </submittedName>
</protein>
<dbReference type="InParanoid" id="A0A409W9P6"/>
<dbReference type="EMBL" id="NHYD01003635">
    <property type="protein sequence ID" value="PPQ75233.1"/>
    <property type="molecule type" value="Genomic_DNA"/>
</dbReference>
<feature type="region of interest" description="Disordered" evidence="1">
    <location>
        <begin position="1"/>
        <end position="33"/>
    </location>
</feature>
<organism evidence="2 3">
    <name type="scientific">Psilocybe cyanescens</name>
    <dbReference type="NCBI Taxonomy" id="93625"/>
    <lineage>
        <taxon>Eukaryota</taxon>
        <taxon>Fungi</taxon>
        <taxon>Dikarya</taxon>
        <taxon>Basidiomycota</taxon>
        <taxon>Agaricomycotina</taxon>
        <taxon>Agaricomycetes</taxon>
        <taxon>Agaricomycetidae</taxon>
        <taxon>Agaricales</taxon>
        <taxon>Agaricineae</taxon>
        <taxon>Strophariaceae</taxon>
        <taxon>Psilocybe</taxon>
    </lineage>
</organism>
<gene>
    <name evidence="2" type="ORF">CVT25_001010</name>
</gene>